<gene>
    <name evidence="1" type="ORF">OIU74_023410</name>
</gene>
<reference evidence="1" key="1">
    <citation type="submission" date="2022-11" db="EMBL/GenBank/DDBJ databases">
        <authorList>
            <person name="Hyden B.L."/>
            <person name="Feng K."/>
            <person name="Yates T."/>
            <person name="Jawdy S."/>
            <person name="Smart L.B."/>
            <person name="Muchero W."/>
        </authorList>
    </citation>
    <scope>NUCLEOTIDE SEQUENCE</scope>
    <source>
        <tissue evidence="1">Shoot tip</tissue>
    </source>
</reference>
<organism evidence="1 2">
    <name type="scientific">Salix koriyanagi</name>
    <dbReference type="NCBI Taxonomy" id="2511006"/>
    <lineage>
        <taxon>Eukaryota</taxon>
        <taxon>Viridiplantae</taxon>
        <taxon>Streptophyta</taxon>
        <taxon>Embryophyta</taxon>
        <taxon>Tracheophyta</taxon>
        <taxon>Spermatophyta</taxon>
        <taxon>Magnoliopsida</taxon>
        <taxon>eudicotyledons</taxon>
        <taxon>Gunneridae</taxon>
        <taxon>Pentapetalae</taxon>
        <taxon>rosids</taxon>
        <taxon>fabids</taxon>
        <taxon>Malpighiales</taxon>
        <taxon>Salicaceae</taxon>
        <taxon>Saliceae</taxon>
        <taxon>Salix</taxon>
    </lineage>
</organism>
<name>A0A9Q1AB15_9ROSI</name>
<sequence length="38" mass="4316">MLPVLLRETSIFTPKAFGFPSFEEPEELAFSCIRSLVL</sequence>
<evidence type="ECO:0000313" key="1">
    <source>
        <dbReference type="EMBL" id="KAJ6764517.1"/>
    </source>
</evidence>
<evidence type="ECO:0000313" key="2">
    <source>
        <dbReference type="Proteomes" id="UP001151752"/>
    </source>
</evidence>
<reference evidence="1" key="2">
    <citation type="journal article" date="2023" name="Int. J. Mol. Sci.">
        <title>De Novo Assembly and Annotation of 11 Diverse Shrub Willow (Salix) Genomes Reveals Novel Gene Organization in Sex-Linked Regions.</title>
        <authorList>
            <person name="Hyden B."/>
            <person name="Feng K."/>
            <person name="Yates T.B."/>
            <person name="Jawdy S."/>
            <person name="Cereghino C."/>
            <person name="Smart L.B."/>
            <person name="Muchero W."/>
        </authorList>
    </citation>
    <scope>NUCLEOTIDE SEQUENCE</scope>
    <source>
        <tissue evidence="1">Shoot tip</tissue>
    </source>
</reference>
<dbReference type="EMBL" id="JAPFFM010000004">
    <property type="protein sequence ID" value="KAJ6764517.1"/>
    <property type="molecule type" value="Genomic_DNA"/>
</dbReference>
<dbReference type="AlphaFoldDB" id="A0A9Q1AB15"/>
<accession>A0A9Q1AB15</accession>
<proteinExistence type="predicted"/>
<protein>
    <submittedName>
        <fullName evidence="1">Uncharacterized protein</fullName>
    </submittedName>
</protein>
<dbReference type="Proteomes" id="UP001151752">
    <property type="component" value="Chromosome 12"/>
</dbReference>
<comment type="caution">
    <text evidence="1">The sequence shown here is derived from an EMBL/GenBank/DDBJ whole genome shotgun (WGS) entry which is preliminary data.</text>
</comment>
<keyword evidence="2" id="KW-1185">Reference proteome</keyword>